<dbReference type="Proteomes" id="UP000790347">
    <property type="component" value="Unassembled WGS sequence"/>
</dbReference>
<name>A0A922IAV3_DERFA</name>
<keyword evidence="2" id="KW-1185">Reference proteome</keyword>
<organism evidence="1 2">
    <name type="scientific">Dermatophagoides farinae</name>
    <name type="common">American house dust mite</name>
    <dbReference type="NCBI Taxonomy" id="6954"/>
    <lineage>
        <taxon>Eukaryota</taxon>
        <taxon>Metazoa</taxon>
        <taxon>Ecdysozoa</taxon>
        <taxon>Arthropoda</taxon>
        <taxon>Chelicerata</taxon>
        <taxon>Arachnida</taxon>
        <taxon>Acari</taxon>
        <taxon>Acariformes</taxon>
        <taxon>Sarcoptiformes</taxon>
        <taxon>Astigmata</taxon>
        <taxon>Psoroptidia</taxon>
        <taxon>Analgoidea</taxon>
        <taxon>Pyroglyphidae</taxon>
        <taxon>Dermatophagoidinae</taxon>
        <taxon>Dermatophagoides</taxon>
    </lineage>
</organism>
<sequence length="88" mass="10540">MISRQSIIEFLSVDFVHVLLKDFGRINLDIENNNKLFPFIYILIFKKKKFYDDPMFWKQKIFSSQNINKNLLHLSSFPYNPKNPTNSP</sequence>
<comment type="caution">
    <text evidence="1">The sequence shown here is derived from an EMBL/GenBank/DDBJ whole genome shotgun (WGS) entry which is preliminary data.</text>
</comment>
<gene>
    <name evidence="1" type="ORF">DERF_002080</name>
</gene>
<proteinExistence type="predicted"/>
<dbReference type="EMBL" id="ASGP02000001">
    <property type="protein sequence ID" value="KAH9528109.1"/>
    <property type="molecule type" value="Genomic_DNA"/>
</dbReference>
<dbReference type="AlphaFoldDB" id="A0A922IAV3"/>
<accession>A0A922IAV3</accession>
<reference evidence="1" key="1">
    <citation type="submission" date="2013-05" db="EMBL/GenBank/DDBJ databases">
        <authorList>
            <person name="Yim A.K.Y."/>
            <person name="Chan T.F."/>
            <person name="Ji K.M."/>
            <person name="Liu X.Y."/>
            <person name="Zhou J.W."/>
            <person name="Li R.Q."/>
            <person name="Yang K.Y."/>
            <person name="Li J."/>
            <person name="Li M."/>
            <person name="Law P.T.W."/>
            <person name="Wu Y.L."/>
            <person name="Cai Z.L."/>
            <person name="Qin H."/>
            <person name="Bao Y."/>
            <person name="Leung R.K.K."/>
            <person name="Ng P.K.S."/>
            <person name="Zou J."/>
            <person name="Zhong X.J."/>
            <person name="Ran P.X."/>
            <person name="Zhong N.S."/>
            <person name="Liu Z.G."/>
            <person name="Tsui S.K.W."/>
        </authorList>
    </citation>
    <scope>NUCLEOTIDE SEQUENCE</scope>
    <source>
        <strain evidence="1">Derf</strain>
        <tissue evidence="1">Whole organism</tissue>
    </source>
</reference>
<protein>
    <submittedName>
        <fullName evidence="1">Uncharacterized protein</fullName>
    </submittedName>
</protein>
<evidence type="ECO:0000313" key="1">
    <source>
        <dbReference type="EMBL" id="KAH9528109.1"/>
    </source>
</evidence>
<evidence type="ECO:0000313" key="2">
    <source>
        <dbReference type="Proteomes" id="UP000790347"/>
    </source>
</evidence>
<reference evidence="1" key="2">
    <citation type="journal article" date="2022" name="Res Sq">
        <title>Comparative Genomics Reveals Insights into the Divergent Evolution of Astigmatic Mites and Household Pest Adaptations.</title>
        <authorList>
            <person name="Xiong Q."/>
            <person name="Wan A.T.-Y."/>
            <person name="Liu X.-Y."/>
            <person name="Fung C.S.-H."/>
            <person name="Xiao X."/>
            <person name="Malainual N."/>
            <person name="Hou J."/>
            <person name="Wang L."/>
            <person name="Wang M."/>
            <person name="Yang K."/>
            <person name="Cui Y."/>
            <person name="Leung E."/>
            <person name="Nong W."/>
            <person name="Shin S.-K."/>
            <person name="Au S."/>
            <person name="Jeong K.Y."/>
            <person name="Chew F.T."/>
            <person name="Hui J."/>
            <person name="Leung T.F."/>
            <person name="Tungtrongchitr A."/>
            <person name="Zhong N."/>
            <person name="Liu Z."/>
            <person name="Tsui S."/>
        </authorList>
    </citation>
    <scope>NUCLEOTIDE SEQUENCE</scope>
    <source>
        <strain evidence="1">Derf</strain>
        <tissue evidence="1">Whole organism</tissue>
    </source>
</reference>